<dbReference type="SMART" id="SM00355">
    <property type="entry name" value="ZnF_C2H2"/>
    <property type="match status" value="3"/>
</dbReference>
<dbReference type="OrthoDB" id="6591996at2759"/>
<name>A0A4C1URG0_EUMVA</name>
<accession>A0A4C1URG0</accession>
<keyword evidence="3" id="KW-0677">Repeat</keyword>
<evidence type="ECO:0000256" key="1">
    <source>
        <dbReference type="ARBA" id="ARBA00004123"/>
    </source>
</evidence>
<feature type="domain" description="C2H2-type" evidence="8">
    <location>
        <begin position="67"/>
        <end position="94"/>
    </location>
</feature>
<evidence type="ECO:0000256" key="2">
    <source>
        <dbReference type="ARBA" id="ARBA00022723"/>
    </source>
</evidence>
<dbReference type="SUPFAM" id="SSF57667">
    <property type="entry name" value="beta-beta-alpha zinc fingers"/>
    <property type="match status" value="2"/>
</dbReference>
<proteinExistence type="predicted"/>
<keyword evidence="6" id="KW-0539">Nucleus</keyword>
<feature type="domain" description="C2H2-type" evidence="8">
    <location>
        <begin position="95"/>
        <end position="122"/>
    </location>
</feature>
<reference evidence="9 10" key="1">
    <citation type="journal article" date="2019" name="Commun. Biol.">
        <title>The bagworm genome reveals a unique fibroin gene that provides high tensile strength.</title>
        <authorList>
            <person name="Kono N."/>
            <person name="Nakamura H."/>
            <person name="Ohtoshi R."/>
            <person name="Tomita M."/>
            <person name="Numata K."/>
            <person name="Arakawa K."/>
        </authorList>
    </citation>
    <scope>NUCLEOTIDE SEQUENCE [LARGE SCALE GENOMIC DNA]</scope>
</reference>
<evidence type="ECO:0000256" key="7">
    <source>
        <dbReference type="PROSITE-ProRule" id="PRU00042"/>
    </source>
</evidence>
<sequence>MNSIETLDIQDIRKITNFNRVCRACLTNEEPLKELFANCSVEVFKYCTSIEGDLDKHMKSHYDEKPFACEICDKSFKTKSFLSIHMRTHTGERPYACDLCPMKFMCRKDLRNHRMTHTGEKPHKCQLCNQAFIQKCALNRHMKSHLKQCAADQENIIIQRTEQLHTVEEVAPITVSYSEWQPVA</sequence>
<keyword evidence="5" id="KW-0862">Zinc</keyword>
<dbReference type="AlphaFoldDB" id="A0A4C1URG0"/>
<protein>
    <recommendedName>
        <fullName evidence="8">C2H2-type domain-containing protein</fullName>
    </recommendedName>
</protein>
<keyword evidence="2" id="KW-0479">Metal-binding</keyword>
<evidence type="ECO:0000259" key="8">
    <source>
        <dbReference type="PROSITE" id="PS50157"/>
    </source>
</evidence>
<evidence type="ECO:0000256" key="6">
    <source>
        <dbReference type="ARBA" id="ARBA00023242"/>
    </source>
</evidence>
<dbReference type="FunFam" id="3.30.160.60:FF:000624">
    <property type="entry name" value="zinc finger protein 697"/>
    <property type="match status" value="1"/>
</dbReference>
<evidence type="ECO:0000313" key="10">
    <source>
        <dbReference type="Proteomes" id="UP000299102"/>
    </source>
</evidence>
<comment type="caution">
    <text evidence="9">The sequence shown here is derived from an EMBL/GenBank/DDBJ whole genome shotgun (WGS) entry which is preliminary data.</text>
</comment>
<feature type="domain" description="C2H2-type" evidence="8">
    <location>
        <begin position="123"/>
        <end position="150"/>
    </location>
</feature>
<evidence type="ECO:0000256" key="3">
    <source>
        <dbReference type="ARBA" id="ARBA00022737"/>
    </source>
</evidence>
<dbReference type="PROSITE" id="PS00028">
    <property type="entry name" value="ZINC_FINGER_C2H2_1"/>
    <property type="match status" value="3"/>
</dbReference>
<dbReference type="FunFam" id="3.30.160.60:FF:002343">
    <property type="entry name" value="Zinc finger protein 33A"/>
    <property type="match status" value="1"/>
</dbReference>
<dbReference type="GO" id="GO:0000981">
    <property type="term" value="F:DNA-binding transcription factor activity, RNA polymerase II-specific"/>
    <property type="evidence" value="ECO:0007669"/>
    <property type="project" value="TreeGrafter"/>
</dbReference>
<dbReference type="FunFam" id="3.30.160.60:FF:000446">
    <property type="entry name" value="Zinc finger protein"/>
    <property type="match status" value="1"/>
</dbReference>
<evidence type="ECO:0000256" key="5">
    <source>
        <dbReference type="ARBA" id="ARBA00022833"/>
    </source>
</evidence>
<dbReference type="InterPro" id="IPR036236">
    <property type="entry name" value="Znf_C2H2_sf"/>
</dbReference>
<evidence type="ECO:0000256" key="4">
    <source>
        <dbReference type="ARBA" id="ARBA00022771"/>
    </source>
</evidence>
<dbReference type="Pfam" id="PF00096">
    <property type="entry name" value="zf-C2H2"/>
    <property type="match status" value="2"/>
</dbReference>
<dbReference type="EMBL" id="BGZK01000215">
    <property type="protein sequence ID" value="GBP29038.1"/>
    <property type="molecule type" value="Genomic_DNA"/>
</dbReference>
<gene>
    <name evidence="9" type="ORF">EVAR_10854_1</name>
</gene>
<dbReference type="STRING" id="151549.A0A4C1URG0"/>
<dbReference type="PANTHER" id="PTHR24394">
    <property type="entry name" value="ZINC FINGER PROTEIN"/>
    <property type="match status" value="1"/>
</dbReference>
<comment type="subcellular location">
    <subcellularLocation>
        <location evidence="1">Nucleus</location>
    </subcellularLocation>
</comment>
<dbReference type="Proteomes" id="UP000299102">
    <property type="component" value="Unassembled WGS sequence"/>
</dbReference>
<evidence type="ECO:0000313" key="9">
    <source>
        <dbReference type="EMBL" id="GBP29038.1"/>
    </source>
</evidence>
<keyword evidence="10" id="KW-1185">Reference proteome</keyword>
<dbReference type="InterPro" id="IPR013087">
    <property type="entry name" value="Znf_C2H2_type"/>
</dbReference>
<organism evidence="9 10">
    <name type="scientific">Eumeta variegata</name>
    <name type="common">Bagworm moth</name>
    <name type="synonym">Eumeta japonica</name>
    <dbReference type="NCBI Taxonomy" id="151549"/>
    <lineage>
        <taxon>Eukaryota</taxon>
        <taxon>Metazoa</taxon>
        <taxon>Ecdysozoa</taxon>
        <taxon>Arthropoda</taxon>
        <taxon>Hexapoda</taxon>
        <taxon>Insecta</taxon>
        <taxon>Pterygota</taxon>
        <taxon>Neoptera</taxon>
        <taxon>Endopterygota</taxon>
        <taxon>Lepidoptera</taxon>
        <taxon>Glossata</taxon>
        <taxon>Ditrysia</taxon>
        <taxon>Tineoidea</taxon>
        <taxon>Psychidae</taxon>
        <taxon>Oiketicinae</taxon>
        <taxon>Eumeta</taxon>
    </lineage>
</organism>
<dbReference type="PROSITE" id="PS50157">
    <property type="entry name" value="ZINC_FINGER_C2H2_2"/>
    <property type="match status" value="3"/>
</dbReference>
<dbReference type="Gene3D" id="3.30.160.60">
    <property type="entry name" value="Classic Zinc Finger"/>
    <property type="match status" value="3"/>
</dbReference>
<dbReference type="PANTHER" id="PTHR24394:SF44">
    <property type="entry name" value="ZINC FINGER PROTEIN 271-LIKE"/>
    <property type="match status" value="1"/>
</dbReference>
<dbReference type="GO" id="GO:0008270">
    <property type="term" value="F:zinc ion binding"/>
    <property type="evidence" value="ECO:0007669"/>
    <property type="project" value="UniProtKB-KW"/>
</dbReference>
<dbReference type="GO" id="GO:0005634">
    <property type="term" value="C:nucleus"/>
    <property type="evidence" value="ECO:0007669"/>
    <property type="project" value="UniProtKB-SubCell"/>
</dbReference>
<keyword evidence="4 7" id="KW-0863">Zinc-finger</keyword>